<name>A0A7I8KQF1_SPIIN</name>
<keyword evidence="3" id="KW-1185">Reference proteome</keyword>
<sequence length="419" mass="45445">MAMVSPSAWVFPVNTPTSTTSSTATGPSLLPKNGRSRHYSNLTVRASSSDVPDGLPDEESKPQDPAKLAFAKAKAYRNAKLSKPAEEENPAIEFPNVPPVRSSNRNTEPPDSVKQALQRAKEYKENKGVVVGRDSSLPERTGNSDPAVPESVKLAMERARDYEKNKGAIGEPSTVPEVNSEWRVTAPDSVKSAMSRDSEYEKNRTAVGSGGEQPPKAGSQKIKMGKPEGLKVSSLDFLGFDFSDKKKGRGIPAGLVPTVDPSIGGDLPEVEIIVGDMSKFESSASATSELSSNGSDENAGLYKPKVSTWGVFPRPSNISKAVFHKPCFFGGGKNIRPGEVLESTETKAVKEERTRQMIAAYQNKIGLTIDAKVKAECEKAMKEGNQLMDAGKLREALPYYEKIMNRVVFKFSLRMCFAH</sequence>
<accession>A0A7I8KQF1</accession>
<organism evidence="2 3">
    <name type="scientific">Spirodela intermedia</name>
    <name type="common">Intermediate duckweed</name>
    <dbReference type="NCBI Taxonomy" id="51605"/>
    <lineage>
        <taxon>Eukaryota</taxon>
        <taxon>Viridiplantae</taxon>
        <taxon>Streptophyta</taxon>
        <taxon>Embryophyta</taxon>
        <taxon>Tracheophyta</taxon>
        <taxon>Spermatophyta</taxon>
        <taxon>Magnoliopsida</taxon>
        <taxon>Liliopsida</taxon>
        <taxon>Araceae</taxon>
        <taxon>Lemnoideae</taxon>
        <taxon>Spirodela</taxon>
    </lineage>
</organism>
<evidence type="ECO:0000313" key="2">
    <source>
        <dbReference type="EMBL" id="CAA7400027.1"/>
    </source>
</evidence>
<gene>
    <name evidence="2" type="ORF">SI8410_07010697</name>
</gene>
<feature type="compositionally biased region" description="Low complexity" evidence="1">
    <location>
        <begin position="15"/>
        <end position="28"/>
    </location>
</feature>
<dbReference type="PANTHER" id="PTHR35482:SF1">
    <property type="entry name" value="CYTOCHROME C OXIDASE SUBUNIT"/>
    <property type="match status" value="1"/>
</dbReference>
<feature type="region of interest" description="Disordered" evidence="1">
    <location>
        <begin position="187"/>
        <end position="223"/>
    </location>
</feature>
<reference evidence="2" key="1">
    <citation type="submission" date="2020-02" db="EMBL/GenBank/DDBJ databases">
        <authorList>
            <person name="Scholz U."/>
            <person name="Mascher M."/>
            <person name="Fiebig A."/>
        </authorList>
    </citation>
    <scope>NUCLEOTIDE SEQUENCE</scope>
</reference>
<proteinExistence type="predicted"/>
<dbReference type="PANTHER" id="PTHR35482">
    <property type="entry name" value="CYTOCHROME C OXIDASE SUBUNIT"/>
    <property type="match status" value="1"/>
</dbReference>
<feature type="compositionally biased region" description="Polar residues" evidence="1">
    <location>
        <begin position="39"/>
        <end position="50"/>
    </location>
</feature>
<feature type="compositionally biased region" description="Basic and acidic residues" evidence="1">
    <location>
        <begin position="194"/>
        <end position="204"/>
    </location>
</feature>
<dbReference type="OrthoDB" id="206869at2759"/>
<protein>
    <submittedName>
        <fullName evidence="2">Uncharacterized protein</fullName>
    </submittedName>
</protein>
<evidence type="ECO:0000256" key="1">
    <source>
        <dbReference type="SAM" id="MobiDB-lite"/>
    </source>
</evidence>
<dbReference type="EMBL" id="LR746270">
    <property type="protein sequence ID" value="CAA7400027.1"/>
    <property type="molecule type" value="Genomic_DNA"/>
</dbReference>
<dbReference type="AlphaFoldDB" id="A0A7I8KQF1"/>
<feature type="region of interest" description="Disordered" evidence="1">
    <location>
        <begin position="1"/>
        <end position="147"/>
    </location>
</feature>
<dbReference type="Proteomes" id="UP000663760">
    <property type="component" value="Chromosome 7"/>
</dbReference>
<evidence type="ECO:0000313" key="3">
    <source>
        <dbReference type="Proteomes" id="UP000663760"/>
    </source>
</evidence>